<gene>
    <name evidence="2" type="ORF">SAMN05216521_107322</name>
</gene>
<comment type="caution">
    <text evidence="2">The sequence shown here is derived from an EMBL/GenBank/DDBJ whole genome shotgun (WGS) entry which is preliminary data.</text>
</comment>
<sequence>LFFYLHSIAFYTIITYISRIFAITFLMQTFYSGTDKLMS</sequence>
<evidence type="ECO:0000313" key="2">
    <source>
        <dbReference type="EMBL" id="SEU15756.1"/>
    </source>
</evidence>
<keyword evidence="1" id="KW-1133">Transmembrane helix</keyword>
<protein>
    <submittedName>
        <fullName evidence="2">Uncharacterized protein</fullName>
    </submittedName>
</protein>
<keyword evidence="1" id="KW-0472">Membrane</keyword>
<accession>A0A1I0K009</accession>
<evidence type="ECO:0000256" key="1">
    <source>
        <dbReference type="SAM" id="Phobius"/>
    </source>
</evidence>
<feature type="non-terminal residue" evidence="2">
    <location>
        <position position="1"/>
    </location>
</feature>
<feature type="transmembrane region" description="Helical" evidence="1">
    <location>
        <begin position="6"/>
        <end position="31"/>
    </location>
</feature>
<proteinExistence type="predicted"/>
<dbReference type="EMBL" id="FOIO01000073">
    <property type="protein sequence ID" value="SEU15756.1"/>
    <property type="molecule type" value="Genomic_DNA"/>
</dbReference>
<organism evidence="2 3">
    <name type="scientific">Enterocloster clostridioformis</name>
    <dbReference type="NCBI Taxonomy" id="1531"/>
    <lineage>
        <taxon>Bacteria</taxon>
        <taxon>Bacillati</taxon>
        <taxon>Bacillota</taxon>
        <taxon>Clostridia</taxon>
        <taxon>Lachnospirales</taxon>
        <taxon>Lachnospiraceae</taxon>
        <taxon>Enterocloster</taxon>
    </lineage>
</organism>
<dbReference type="Proteomes" id="UP000182121">
    <property type="component" value="Unassembled WGS sequence"/>
</dbReference>
<reference evidence="2 3" key="1">
    <citation type="submission" date="2016-10" db="EMBL/GenBank/DDBJ databases">
        <authorList>
            <person name="Varghese N."/>
            <person name="Submissions S."/>
        </authorList>
    </citation>
    <scope>NUCLEOTIDE SEQUENCE [LARGE SCALE GENOMIC DNA]</scope>
    <source>
        <strain evidence="2 3">NLAE-zl-C196</strain>
    </source>
</reference>
<evidence type="ECO:0000313" key="3">
    <source>
        <dbReference type="Proteomes" id="UP000182121"/>
    </source>
</evidence>
<name>A0A1I0K009_9FIRM</name>
<dbReference type="AlphaFoldDB" id="A0A1I0K009"/>
<keyword evidence="1" id="KW-0812">Transmembrane</keyword>